<gene>
    <name evidence="1" type="ORF">M514_10338</name>
</gene>
<dbReference type="Proteomes" id="UP000030758">
    <property type="component" value="Unassembled WGS sequence"/>
</dbReference>
<accession>A0A085NHU2</accession>
<proteinExistence type="predicted"/>
<dbReference type="EMBL" id="KL367499">
    <property type="protein sequence ID" value="KFD69038.1"/>
    <property type="molecule type" value="Genomic_DNA"/>
</dbReference>
<organism evidence="1">
    <name type="scientific">Trichuris suis</name>
    <name type="common">pig whipworm</name>
    <dbReference type="NCBI Taxonomy" id="68888"/>
    <lineage>
        <taxon>Eukaryota</taxon>
        <taxon>Metazoa</taxon>
        <taxon>Ecdysozoa</taxon>
        <taxon>Nematoda</taxon>
        <taxon>Enoplea</taxon>
        <taxon>Dorylaimia</taxon>
        <taxon>Trichinellida</taxon>
        <taxon>Trichuridae</taxon>
        <taxon>Trichuris</taxon>
    </lineage>
</organism>
<dbReference type="AlphaFoldDB" id="A0A085NHU2"/>
<sequence>MLQSLQCFRPELTDRKAALLVHDNARPFTADEVPKVMEEFGNSALTLSVIEHTERTYRLPTTIFSASQSICPPESASNVGETKTYCTRFCSFQLVKRIQRISEKIATTILKERSVTNLHMTDVSCQRQRGSTSVCASSDLLSGWVLSHYHGPLLHLNGEMLTVGGSVERINRWKRTAATRCRCQWKKDITKYEAQVDAEAAATYGNYPELANNGILRWESQRKRRFAKKTNLDVLKLSMVVNFEKDDCSIHRTMVAASVFFFVIRTTGRQIIIMSIVISYTMMTEDDQQKEVEMDN</sequence>
<protein>
    <submittedName>
        <fullName evidence="1">Uncharacterized protein</fullName>
    </submittedName>
</protein>
<evidence type="ECO:0000313" key="1">
    <source>
        <dbReference type="EMBL" id="KFD69038.1"/>
    </source>
</evidence>
<reference evidence="1" key="1">
    <citation type="journal article" date="2014" name="Nat. Genet.">
        <title>Genome and transcriptome of the porcine whipworm Trichuris suis.</title>
        <authorList>
            <person name="Jex A.R."/>
            <person name="Nejsum P."/>
            <person name="Schwarz E.M."/>
            <person name="Hu L."/>
            <person name="Young N.D."/>
            <person name="Hall R.S."/>
            <person name="Korhonen P.K."/>
            <person name="Liao S."/>
            <person name="Thamsborg S."/>
            <person name="Xia J."/>
            <person name="Xu P."/>
            <person name="Wang S."/>
            <person name="Scheerlinck J.P."/>
            <person name="Hofmann A."/>
            <person name="Sternberg P.W."/>
            <person name="Wang J."/>
            <person name="Gasser R.B."/>
        </authorList>
    </citation>
    <scope>NUCLEOTIDE SEQUENCE [LARGE SCALE GENOMIC DNA]</scope>
    <source>
        <strain evidence="1">DCEP-RM93F</strain>
    </source>
</reference>
<name>A0A085NHU2_9BILA</name>